<dbReference type="CDD" id="cd13852">
    <property type="entry name" value="CuRO_1_McoP_like"/>
    <property type="match status" value="1"/>
</dbReference>
<evidence type="ECO:0000313" key="13">
    <source>
        <dbReference type="Proteomes" id="UP000191980"/>
    </source>
</evidence>
<keyword evidence="9" id="KW-1133">Transmembrane helix</keyword>
<organism evidence="12 13">
    <name type="scientific">Methyloprofundus sedimenti</name>
    <dbReference type="NCBI Taxonomy" id="1420851"/>
    <lineage>
        <taxon>Bacteria</taxon>
        <taxon>Pseudomonadati</taxon>
        <taxon>Pseudomonadota</taxon>
        <taxon>Gammaproteobacteria</taxon>
        <taxon>Methylococcales</taxon>
        <taxon>Methylococcaceae</taxon>
        <taxon>Methyloprofundus</taxon>
    </lineage>
</organism>
<dbReference type="InterPro" id="IPR011707">
    <property type="entry name" value="Cu-oxidase-like_N"/>
</dbReference>
<comment type="caution">
    <text evidence="12">The sequence shown here is derived from an EMBL/GenBank/DDBJ whole genome shotgun (WGS) entry which is preliminary data.</text>
</comment>
<evidence type="ECO:0000256" key="2">
    <source>
        <dbReference type="ARBA" id="ARBA00022723"/>
    </source>
</evidence>
<dbReference type="STRING" id="1420851.AU255_08835"/>
<keyword evidence="2" id="KW-0479">Metal-binding</keyword>
<dbReference type="SUPFAM" id="SSF49503">
    <property type="entry name" value="Cupredoxins"/>
    <property type="match status" value="2"/>
</dbReference>
<dbReference type="PROSITE" id="PS51318">
    <property type="entry name" value="TAT"/>
    <property type="match status" value="1"/>
</dbReference>
<dbReference type="InterPro" id="IPR008972">
    <property type="entry name" value="Cupredoxin"/>
</dbReference>
<evidence type="ECO:0000259" key="10">
    <source>
        <dbReference type="Pfam" id="PF07731"/>
    </source>
</evidence>
<dbReference type="Pfam" id="PF07731">
    <property type="entry name" value="Cu-oxidase_2"/>
    <property type="match status" value="1"/>
</dbReference>
<dbReference type="Gene3D" id="2.60.40.420">
    <property type="entry name" value="Cupredoxins - blue copper proteins"/>
    <property type="match status" value="3"/>
</dbReference>
<feature type="transmembrane region" description="Helical" evidence="9">
    <location>
        <begin position="12"/>
        <end position="33"/>
    </location>
</feature>
<dbReference type="PROSITE" id="PS00080">
    <property type="entry name" value="MULTICOPPER_OXIDASE2"/>
    <property type="match status" value="1"/>
</dbReference>
<evidence type="ECO:0000256" key="1">
    <source>
        <dbReference type="ARBA" id="ARBA00011245"/>
    </source>
</evidence>
<dbReference type="InterPro" id="IPR045087">
    <property type="entry name" value="Cu-oxidase_fam"/>
</dbReference>
<dbReference type="InterPro" id="IPR033138">
    <property type="entry name" value="Cu_oxidase_CS"/>
</dbReference>
<evidence type="ECO:0000313" key="12">
    <source>
        <dbReference type="EMBL" id="OQK17948.1"/>
    </source>
</evidence>
<gene>
    <name evidence="12" type="ORF">AU255_08835</name>
</gene>
<comment type="catalytic activity">
    <reaction evidence="8">
        <text>4 Cu(+) + O2 + 4 H(+) = 4 Cu(2+) + 2 H2O</text>
        <dbReference type="Rhea" id="RHEA:30083"/>
        <dbReference type="ChEBI" id="CHEBI:15377"/>
        <dbReference type="ChEBI" id="CHEBI:15378"/>
        <dbReference type="ChEBI" id="CHEBI:15379"/>
        <dbReference type="ChEBI" id="CHEBI:29036"/>
        <dbReference type="ChEBI" id="CHEBI:49552"/>
        <dbReference type="EC" id="1.16.3.4"/>
    </reaction>
    <physiologicalReaction direction="left-to-right" evidence="8">
        <dbReference type="Rhea" id="RHEA:30084"/>
    </physiologicalReaction>
</comment>
<sequence>MKNNVNIQRRKLLKFAGAGAVATAAFSTFPGFLNAKTMRVGSRPSLDFNPDIEIRLTGEVKYVSIFKGPTTRVWKVTGEVLKGDKTAITNDKESYLAPTIRLHKGQKVRIYLKNELPSATILHWHGLHVPAKMDGNPMYAIDNGETFVYEFEILNRAGTYWYHAHTHNLTAKHVYSGLAGFFIVSDDEEQALKLPRGEFDVPLVIQDRNFDQQNQLKYDGGMMQRMHGFLGEQILVNGRPEFKLPVETRAYRMRLLNGSNSRIYKLAWDDGTPIKVIATDGGLLERAETLPYLTLAPAERREIWVDFSGKEIGTELTLRSLEFSSGGMGMMGGMGGGMRGGRGGGMMGGMGGGQSHAGEEFTVLKVRVTKKSSSNDVLPKRLSKIPALSVADAENPHSPRRITLSMRHMSALLNGRSYKMNDIRQDEVVPVNTVQLMEFDNGFHGMGGMGMMGMSMPHPMHLHGEQFQVLKREVRSKSGKGYTSVSEGFLDKGWKDTVLVMPGEKVTILKPFNDYTGLFMYHCHNLEHEDMGMMRDLLVK</sequence>
<feature type="domain" description="Plastocyanin-like" evidence="10">
    <location>
        <begin position="414"/>
        <end position="540"/>
    </location>
</feature>
<dbReference type="PROSITE" id="PS00079">
    <property type="entry name" value="MULTICOPPER_OXIDASE1"/>
    <property type="match status" value="1"/>
</dbReference>
<evidence type="ECO:0000256" key="4">
    <source>
        <dbReference type="ARBA" id="ARBA00038978"/>
    </source>
</evidence>
<comment type="subunit">
    <text evidence="1">Monomer.</text>
</comment>
<keyword evidence="9" id="KW-0812">Transmembrane</keyword>
<dbReference type="OrthoDB" id="9757546at2"/>
<dbReference type="CDD" id="cd13879">
    <property type="entry name" value="CuRO_2_McoP_like"/>
    <property type="match status" value="1"/>
</dbReference>
<accession>A0A1V8M8V0</accession>
<keyword evidence="9" id="KW-0472">Membrane</keyword>
<dbReference type="Pfam" id="PF07732">
    <property type="entry name" value="Cu-oxidase_3"/>
    <property type="match status" value="1"/>
</dbReference>
<dbReference type="CDD" id="cd13907">
    <property type="entry name" value="CuRO_3_MCO_like_1"/>
    <property type="match status" value="1"/>
</dbReference>
<dbReference type="AlphaFoldDB" id="A0A1V8M8V0"/>
<dbReference type="InterPro" id="IPR002355">
    <property type="entry name" value="Cu_oxidase_Cu_BS"/>
</dbReference>
<keyword evidence="3" id="KW-0560">Oxidoreductase</keyword>
<dbReference type="InterPro" id="IPR011706">
    <property type="entry name" value="Cu-oxidase_C"/>
</dbReference>
<keyword evidence="13" id="KW-1185">Reference proteome</keyword>
<evidence type="ECO:0000256" key="3">
    <source>
        <dbReference type="ARBA" id="ARBA00023002"/>
    </source>
</evidence>
<dbReference type="Proteomes" id="UP000191980">
    <property type="component" value="Unassembled WGS sequence"/>
</dbReference>
<evidence type="ECO:0000256" key="9">
    <source>
        <dbReference type="SAM" id="Phobius"/>
    </source>
</evidence>
<dbReference type="RefSeq" id="WP_080522554.1">
    <property type="nucleotide sequence ID" value="NZ_LPUF01000001.1"/>
</dbReference>
<dbReference type="InterPro" id="IPR006311">
    <property type="entry name" value="TAT_signal"/>
</dbReference>
<evidence type="ECO:0000259" key="11">
    <source>
        <dbReference type="Pfam" id="PF07732"/>
    </source>
</evidence>
<dbReference type="EMBL" id="LPUF01000001">
    <property type="protein sequence ID" value="OQK17948.1"/>
    <property type="molecule type" value="Genomic_DNA"/>
</dbReference>
<reference evidence="12 13" key="1">
    <citation type="submission" date="2015-12" db="EMBL/GenBank/DDBJ databases">
        <authorList>
            <person name="Shamseldin A."/>
            <person name="Moawad H."/>
            <person name="Abd El-Rahim W.M."/>
            <person name="Sadowsky M.J."/>
        </authorList>
    </citation>
    <scope>NUCLEOTIDE SEQUENCE [LARGE SCALE GENOMIC DNA]</scope>
    <source>
        <strain evidence="12 13">WF1</strain>
    </source>
</reference>
<proteinExistence type="predicted"/>
<dbReference type="EC" id="1.16.3.4" evidence="4"/>
<dbReference type="GO" id="GO:0016491">
    <property type="term" value="F:oxidoreductase activity"/>
    <property type="evidence" value="ECO:0007669"/>
    <property type="project" value="UniProtKB-KW"/>
</dbReference>
<dbReference type="GO" id="GO:0005507">
    <property type="term" value="F:copper ion binding"/>
    <property type="evidence" value="ECO:0007669"/>
    <property type="project" value="InterPro"/>
</dbReference>
<evidence type="ECO:0000256" key="8">
    <source>
        <dbReference type="ARBA" id="ARBA00048092"/>
    </source>
</evidence>
<evidence type="ECO:0000256" key="6">
    <source>
        <dbReference type="ARBA" id="ARBA00042896"/>
    </source>
</evidence>
<evidence type="ECO:0000256" key="7">
    <source>
        <dbReference type="ARBA" id="ARBA00043090"/>
    </source>
</evidence>
<name>A0A1V8M8V0_9GAMM</name>
<feature type="domain" description="Plastocyanin-like" evidence="11">
    <location>
        <begin position="81"/>
        <end position="188"/>
    </location>
</feature>
<dbReference type="PANTHER" id="PTHR48267">
    <property type="entry name" value="CUPREDOXIN SUPERFAMILY PROTEIN"/>
    <property type="match status" value="1"/>
</dbReference>
<dbReference type="PANTHER" id="PTHR48267:SF1">
    <property type="entry name" value="BILIRUBIN OXIDASE"/>
    <property type="match status" value="1"/>
</dbReference>
<protein>
    <recommendedName>
        <fullName evidence="5">Multicopper oxidase CueO</fullName>
        <ecNumber evidence="4">1.16.3.4</ecNumber>
    </recommendedName>
    <alternativeName>
        <fullName evidence="6">Copper efflux oxidase</fullName>
    </alternativeName>
    <alternativeName>
        <fullName evidence="7">Cuprous oxidase</fullName>
    </alternativeName>
</protein>
<evidence type="ECO:0000256" key="5">
    <source>
        <dbReference type="ARBA" id="ARBA00041027"/>
    </source>
</evidence>